<gene>
    <name evidence="2" type="ORF">R3W88_016213</name>
</gene>
<dbReference type="InterPro" id="IPR026960">
    <property type="entry name" value="RVT-Znf"/>
</dbReference>
<reference evidence="2 3" key="1">
    <citation type="submission" date="2023-10" db="EMBL/GenBank/DDBJ databases">
        <title>Genome-Wide Identification Analysis in wild type Solanum Pinnatisectum Reveals Some Genes Defensing Phytophthora Infestans.</title>
        <authorList>
            <person name="Sun C."/>
        </authorList>
    </citation>
    <scope>NUCLEOTIDE SEQUENCE [LARGE SCALE GENOMIC DNA]</scope>
    <source>
        <strain evidence="2">LQN</strain>
        <tissue evidence="2">Leaf</tissue>
    </source>
</reference>
<evidence type="ECO:0000313" key="2">
    <source>
        <dbReference type="EMBL" id="KAK4717875.1"/>
    </source>
</evidence>
<dbReference type="Pfam" id="PF13966">
    <property type="entry name" value="zf-RVT"/>
    <property type="match status" value="1"/>
</dbReference>
<proteinExistence type="predicted"/>
<name>A0AAV9KZV8_9SOLN</name>
<organism evidence="2 3">
    <name type="scientific">Solanum pinnatisectum</name>
    <name type="common">tansyleaf nightshade</name>
    <dbReference type="NCBI Taxonomy" id="50273"/>
    <lineage>
        <taxon>Eukaryota</taxon>
        <taxon>Viridiplantae</taxon>
        <taxon>Streptophyta</taxon>
        <taxon>Embryophyta</taxon>
        <taxon>Tracheophyta</taxon>
        <taxon>Spermatophyta</taxon>
        <taxon>Magnoliopsida</taxon>
        <taxon>eudicotyledons</taxon>
        <taxon>Gunneridae</taxon>
        <taxon>Pentapetalae</taxon>
        <taxon>asterids</taxon>
        <taxon>lamiids</taxon>
        <taxon>Solanales</taxon>
        <taxon>Solanaceae</taxon>
        <taxon>Solanoideae</taxon>
        <taxon>Solaneae</taxon>
        <taxon>Solanum</taxon>
    </lineage>
</organism>
<evidence type="ECO:0000313" key="3">
    <source>
        <dbReference type="Proteomes" id="UP001311915"/>
    </source>
</evidence>
<evidence type="ECO:0000259" key="1">
    <source>
        <dbReference type="Pfam" id="PF13966"/>
    </source>
</evidence>
<comment type="caution">
    <text evidence="2">The sequence shown here is derived from an EMBL/GenBank/DDBJ whole genome shotgun (WGS) entry which is preliminary data.</text>
</comment>
<dbReference type="Proteomes" id="UP001311915">
    <property type="component" value="Unassembled WGS sequence"/>
</dbReference>
<feature type="domain" description="Reverse transcriptase zinc-binding" evidence="1">
    <location>
        <begin position="65"/>
        <end position="130"/>
    </location>
</feature>
<accession>A0AAV9KZV8</accession>
<sequence>MEFEILIDYPSPYHNPSFFSIQNTYVPDTSSIDDKIVWCLTSDGLYTTKYVNTFLDSNEDSSVHNSNKNFNWIWKIKAPNKIKLFIWLLYHKKLPTNQYLNLIGMNMSFVCTFCETANETINHIIFYYCNVKLF</sequence>
<dbReference type="EMBL" id="JAWPEI010000008">
    <property type="protein sequence ID" value="KAK4717875.1"/>
    <property type="molecule type" value="Genomic_DNA"/>
</dbReference>
<keyword evidence="3" id="KW-1185">Reference proteome</keyword>
<dbReference type="AlphaFoldDB" id="A0AAV9KZV8"/>
<protein>
    <recommendedName>
        <fullName evidence="1">Reverse transcriptase zinc-binding domain-containing protein</fullName>
    </recommendedName>
</protein>